<dbReference type="RefSeq" id="WP_073248613.1">
    <property type="nucleotide sequence ID" value="NZ_FQZQ01000001.1"/>
</dbReference>
<evidence type="ECO:0000313" key="3">
    <source>
        <dbReference type="EMBL" id="SHI50318.1"/>
    </source>
</evidence>
<comment type="similarity">
    <text evidence="1">Belongs to the UPF0262 family.</text>
</comment>
<protein>
    <recommendedName>
        <fullName evidence="1">UPF0262 protein SAMN05444000_101284</fullName>
    </recommendedName>
</protein>
<dbReference type="EMBL" id="FQZQ01000001">
    <property type="protein sequence ID" value="SHI50318.1"/>
    <property type="molecule type" value="Genomic_DNA"/>
</dbReference>
<sequence>MSRISKIEIDDRNLPPPTPEIEQERKVAMFDLLEENSFDLPKRDDRDVPEGPFEVELSIREKRLVFDVASEGGDKAAEFHLSLSPFRQVVKDYWAICKSYFDAVKTMPPSQIETIDMARRGIHNEGARILGERLEGKADVDHDTARRLFTLICVLHFGG</sequence>
<dbReference type="STRING" id="1470563.SAMN05444000_101284"/>
<dbReference type="Pfam" id="PF06793">
    <property type="entry name" value="UPF0262"/>
    <property type="match status" value="1"/>
</dbReference>
<dbReference type="OrthoDB" id="9798434at2"/>
<dbReference type="HAMAP" id="MF_00678">
    <property type="entry name" value="UPF0262"/>
    <property type="match status" value="1"/>
</dbReference>
<feature type="region of interest" description="Disordered" evidence="2">
    <location>
        <begin position="1"/>
        <end position="21"/>
    </location>
</feature>
<gene>
    <name evidence="3" type="ORF">SAMN05444000_101284</name>
</gene>
<accession>A0A1M6BP54</accession>
<dbReference type="PIRSF" id="PIRSF032146">
    <property type="entry name" value="UCP032146"/>
    <property type="match status" value="1"/>
</dbReference>
<dbReference type="InterPro" id="IPR008321">
    <property type="entry name" value="UCP032146"/>
</dbReference>
<feature type="compositionally biased region" description="Basic and acidic residues" evidence="2">
    <location>
        <begin position="1"/>
        <end position="13"/>
    </location>
</feature>
<name>A0A1M6BP54_9RHOB</name>
<keyword evidence="4" id="KW-1185">Reference proteome</keyword>
<evidence type="ECO:0000313" key="4">
    <source>
        <dbReference type="Proteomes" id="UP000183982"/>
    </source>
</evidence>
<proteinExistence type="inferred from homology"/>
<dbReference type="NCBIfam" id="NF002769">
    <property type="entry name" value="PRK02853.1"/>
    <property type="match status" value="1"/>
</dbReference>
<evidence type="ECO:0000256" key="1">
    <source>
        <dbReference type="HAMAP-Rule" id="MF_00678"/>
    </source>
</evidence>
<organism evidence="3 4">
    <name type="scientific">Shimia gijangensis</name>
    <dbReference type="NCBI Taxonomy" id="1470563"/>
    <lineage>
        <taxon>Bacteria</taxon>
        <taxon>Pseudomonadati</taxon>
        <taxon>Pseudomonadota</taxon>
        <taxon>Alphaproteobacteria</taxon>
        <taxon>Rhodobacterales</taxon>
        <taxon>Roseobacteraceae</taxon>
    </lineage>
</organism>
<reference evidence="4" key="1">
    <citation type="submission" date="2016-11" db="EMBL/GenBank/DDBJ databases">
        <authorList>
            <person name="Varghese N."/>
            <person name="Submissions S."/>
        </authorList>
    </citation>
    <scope>NUCLEOTIDE SEQUENCE [LARGE SCALE GENOMIC DNA]</scope>
    <source>
        <strain evidence="4">DSM 100564</strain>
    </source>
</reference>
<dbReference type="Proteomes" id="UP000183982">
    <property type="component" value="Unassembled WGS sequence"/>
</dbReference>
<evidence type="ECO:0000256" key="2">
    <source>
        <dbReference type="SAM" id="MobiDB-lite"/>
    </source>
</evidence>
<dbReference type="AlphaFoldDB" id="A0A1M6BP54"/>